<proteinExistence type="predicted"/>
<dbReference type="EMBL" id="BOVJ01000026">
    <property type="protein sequence ID" value="GIQ62348.1"/>
    <property type="molecule type" value="Genomic_DNA"/>
</dbReference>
<reference evidence="3 4" key="1">
    <citation type="submission" date="2021-04" db="EMBL/GenBank/DDBJ databases">
        <title>Draft genome sequence of Paenibacillus cisolokensis, LC2-13A.</title>
        <authorList>
            <person name="Uke A."/>
            <person name="Chhe C."/>
            <person name="Baramee S."/>
            <person name="Kosugi A."/>
        </authorList>
    </citation>
    <scope>NUCLEOTIDE SEQUENCE [LARGE SCALE GENOMIC DNA]</scope>
    <source>
        <strain evidence="3 4">LC2-13A</strain>
    </source>
</reference>
<feature type="chain" id="PRO_5045041220" description="SbsC C-terminal domain-containing protein" evidence="2">
    <location>
        <begin position="28"/>
        <end position="359"/>
    </location>
</feature>
<sequence length="359" mass="41336">MNKRALRAASILSIVLTLLSARLSVGAVSPDEETRRLLEKSLSIVEIDKEIGRIREQHEALADTAERTAERLAEREAAVERKREEAGRVLRSYYMGEKDMLLAALLHFDSLADLLAMLDYVQLLFARDQHTLNDYMAQYRELKQNYEEQNRELELLKATEDELLKQRNRLAALQAELDSELDGRTDAERLRIWMDEMNRYWETAGLREVRQYFRALADAMQQLPDWVQSNDDYLTIQGLQYTLVIPEDGLNAYLREQNDLFMNFSFGFQDGRITAGGSREGMDVQIAGHYTVEDEPKNGLVFHVDELRFNGLYLPDTTRRALEKEFDLGFYPHKIVSFLKATSVSISDGELKVTLNVGL</sequence>
<evidence type="ECO:0000256" key="2">
    <source>
        <dbReference type="SAM" id="SignalP"/>
    </source>
</evidence>
<evidence type="ECO:0000256" key="1">
    <source>
        <dbReference type="SAM" id="Coils"/>
    </source>
</evidence>
<feature type="coiled-coil region" evidence="1">
    <location>
        <begin position="132"/>
        <end position="176"/>
    </location>
</feature>
<dbReference type="Gene3D" id="6.10.250.3150">
    <property type="match status" value="1"/>
</dbReference>
<keyword evidence="1" id="KW-0175">Coiled coil</keyword>
<name>A0ABQ4N2D1_9BACL</name>
<dbReference type="RefSeq" id="WP_244863215.1">
    <property type="nucleotide sequence ID" value="NZ_BOVJ01000026.1"/>
</dbReference>
<keyword evidence="2" id="KW-0732">Signal</keyword>
<feature type="coiled-coil region" evidence="1">
    <location>
        <begin position="55"/>
        <end position="85"/>
    </location>
</feature>
<gene>
    <name evidence="3" type="ORF">PACILC2_09160</name>
</gene>
<accession>A0ABQ4N2D1</accession>
<feature type="signal peptide" evidence="2">
    <location>
        <begin position="1"/>
        <end position="27"/>
    </location>
</feature>
<evidence type="ECO:0000313" key="3">
    <source>
        <dbReference type="EMBL" id="GIQ62348.1"/>
    </source>
</evidence>
<dbReference type="Proteomes" id="UP000680304">
    <property type="component" value="Unassembled WGS sequence"/>
</dbReference>
<evidence type="ECO:0008006" key="5">
    <source>
        <dbReference type="Google" id="ProtNLM"/>
    </source>
</evidence>
<evidence type="ECO:0000313" key="4">
    <source>
        <dbReference type="Proteomes" id="UP000680304"/>
    </source>
</evidence>
<organism evidence="3 4">
    <name type="scientific">Paenibacillus cisolokensis</name>
    <dbReference type="NCBI Taxonomy" id="1658519"/>
    <lineage>
        <taxon>Bacteria</taxon>
        <taxon>Bacillati</taxon>
        <taxon>Bacillota</taxon>
        <taxon>Bacilli</taxon>
        <taxon>Bacillales</taxon>
        <taxon>Paenibacillaceae</taxon>
        <taxon>Paenibacillus</taxon>
    </lineage>
</organism>
<comment type="caution">
    <text evidence="3">The sequence shown here is derived from an EMBL/GenBank/DDBJ whole genome shotgun (WGS) entry which is preliminary data.</text>
</comment>
<protein>
    <recommendedName>
        <fullName evidence="5">SbsC C-terminal domain-containing protein</fullName>
    </recommendedName>
</protein>
<keyword evidence="4" id="KW-1185">Reference proteome</keyword>